<evidence type="ECO:0000256" key="4">
    <source>
        <dbReference type="ARBA" id="ARBA00022692"/>
    </source>
</evidence>
<feature type="transmembrane region" description="Helical" evidence="7">
    <location>
        <begin position="269"/>
        <end position="295"/>
    </location>
</feature>
<organism evidence="9 10">
    <name type="scientific">Faecalicatena contorta</name>
    <dbReference type="NCBI Taxonomy" id="39482"/>
    <lineage>
        <taxon>Bacteria</taxon>
        <taxon>Bacillati</taxon>
        <taxon>Bacillota</taxon>
        <taxon>Clostridia</taxon>
        <taxon>Lachnospirales</taxon>
        <taxon>Lachnospiraceae</taxon>
        <taxon>Faecalicatena</taxon>
    </lineage>
</organism>
<accession>A0A174GH70</accession>
<feature type="transmembrane region" description="Helical" evidence="7">
    <location>
        <begin position="133"/>
        <end position="161"/>
    </location>
</feature>
<dbReference type="Proteomes" id="UP000095544">
    <property type="component" value="Unassembled WGS sequence"/>
</dbReference>
<dbReference type="GO" id="GO:0022857">
    <property type="term" value="F:transmembrane transporter activity"/>
    <property type="evidence" value="ECO:0007669"/>
    <property type="project" value="TreeGrafter"/>
</dbReference>
<protein>
    <submittedName>
        <fullName evidence="9">Neu5Ac permease</fullName>
    </submittedName>
</protein>
<dbReference type="InterPro" id="IPR004681">
    <property type="entry name" value="TRAP_DctM"/>
</dbReference>
<feature type="transmembrane region" description="Helical" evidence="7">
    <location>
        <begin position="173"/>
        <end position="192"/>
    </location>
</feature>
<dbReference type="Pfam" id="PF06808">
    <property type="entry name" value="DctM"/>
    <property type="match status" value="1"/>
</dbReference>
<keyword evidence="4 7" id="KW-0812">Transmembrane</keyword>
<dbReference type="PIRSF" id="PIRSF006066">
    <property type="entry name" value="HI0050"/>
    <property type="match status" value="1"/>
</dbReference>
<comment type="subcellular location">
    <subcellularLocation>
        <location evidence="1">Cell inner membrane</location>
        <topology evidence="1">Multi-pass membrane protein</topology>
    </subcellularLocation>
</comment>
<evidence type="ECO:0000256" key="5">
    <source>
        <dbReference type="ARBA" id="ARBA00022989"/>
    </source>
</evidence>
<dbReference type="GO" id="GO:0005886">
    <property type="term" value="C:plasma membrane"/>
    <property type="evidence" value="ECO:0007669"/>
    <property type="project" value="UniProtKB-SubCell"/>
</dbReference>
<feature type="transmembrane region" description="Helical" evidence="7">
    <location>
        <begin position="337"/>
        <end position="354"/>
    </location>
</feature>
<evidence type="ECO:0000256" key="2">
    <source>
        <dbReference type="ARBA" id="ARBA00022475"/>
    </source>
</evidence>
<evidence type="ECO:0000313" key="10">
    <source>
        <dbReference type="Proteomes" id="UP000095544"/>
    </source>
</evidence>
<keyword evidence="3" id="KW-0997">Cell inner membrane</keyword>
<feature type="transmembrane region" description="Helical" evidence="7">
    <location>
        <begin position="241"/>
        <end position="257"/>
    </location>
</feature>
<evidence type="ECO:0000256" key="1">
    <source>
        <dbReference type="ARBA" id="ARBA00004429"/>
    </source>
</evidence>
<dbReference type="PANTHER" id="PTHR33362:SF4">
    <property type="entry name" value="2,3-DIKETO-L-GULONATE TRAP TRANSPORTER LARGE PERMEASE PROTEIN YIAN"/>
    <property type="match status" value="1"/>
</dbReference>
<feature type="transmembrane region" description="Helical" evidence="7">
    <location>
        <begin position="360"/>
        <end position="382"/>
    </location>
</feature>
<feature type="transmembrane region" description="Helical" evidence="7">
    <location>
        <begin position="394"/>
        <end position="415"/>
    </location>
</feature>
<evidence type="ECO:0000256" key="6">
    <source>
        <dbReference type="ARBA" id="ARBA00023136"/>
    </source>
</evidence>
<feature type="transmembrane region" description="Helical" evidence="7">
    <location>
        <begin position="315"/>
        <end position="332"/>
    </location>
</feature>
<evidence type="ECO:0000256" key="7">
    <source>
        <dbReference type="SAM" id="Phobius"/>
    </source>
</evidence>
<evidence type="ECO:0000256" key="3">
    <source>
        <dbReference type="ARBA" id="ARBA00022519"/>
    </source>
</evidence>
<name>A0A174GH70_9FIRM</name>
<proteinExistence type="predicted"/>
<dbReference type="OrthoDB" id="9785600at2"/>
<evidence type="ECO:0000313" key="9">
    <source>
        <dbReference type="EMBL" id="CUO61914.1"/>
    </source>
</evidence>
<dbReference type="STRING" id="39482.ERS852491_02755"/>
<dbReference type="RefSeq" id="WP_055153661.1">
    <property type="nucleotide sequence ID" value="NZ_CYZU01000025.1"/>
</dbReference>
<dbReference type="AlphaFoldDB" id="A0A174GH70"/>
<sequence>MNLIPLIILAICFVLGVPIAFSLILAVAPYFLMQSGVGLIGIVQKMVANAESTSLMAIPFFIMAGSIMNYSGVTQRLMNLANLLVGHLTGGLGHVNVLLSTLMGGLSGSGAADASMECKLLVPEMERHGYSRAFSGAVTAASCVITPIIPPGVGLIVYSFICQVSAGKMLCAGYIPGILLCTVMMLVVYLVSKKAGYKPSRERMGTRKEILRAAVDAVWALVIPFVLVLGLRFGVCTATEGGAIIAVYALFVGIFVYKEIKWDHIPKILIDAVLSTATVMLIMCASNAFAFYLSWERIPQALSGVVIALSGGNKYVFLLMVNLLFLFLGMFLDGTAAMIILGPLFAPIAALLGIDPIHFGIVIVLNITLGGVTPPFGMYLYLVAGTIKEKVEAIVRELWPFLLASVFTLLLITYVPQLVTWIPNLIYG</sequence>
<evidence type="ECO:0000259" key="8">
    <source>
        <dbReference type="Pfam" id="PF06808"/>
    </source>
</evidence>
<dbReference type="NCBIfam" id="TIGR00786">
    <property type="entry name" value="dctM"/>
    <property type="match status" value="1"/>
</dbReference>
<dbReference type="PANTHER" id="PTHR33362">
    <property type="entry name" value="SIALIC ACID TRAP TRANSPORTER PERMEASE PROTEIN SIAT-RELATED"/>
    <property type="match status" value="1"/>
</dbReference>
<reference evidence="9 10" key="1">
    <citation type="submission" date="2015-09" db="EMBL/GenBank/DDBJ databases">
        <authorList>
            <consortium name="Pathogen Informatics"/>
        </authorList>
    </citation>
    <scope>NUCLEOTIDE SEQUENCE [LARGE SCALE GENOMIC DNA]</scope>
    <source>
        <strain evidence="9 10">2789STDY5834876</strain>
    </source>
</reference>
<dbReference type="InterPro" id="IPR010656">
    <property type="entry name" value="DctM"/>
</dbReference>
<keyword evidence="6 7" id="KW-0472">Membrane</keyword>
<gene>
    <name evidence="9" type="primary">siaT_3</name>
    <name evidence="9" type="ORF">ERS852491_02755</name>
</gene>
<feature type="transmembrane region" description="Helical" evidence="7">
    <location>
        <begin position="213"/>
        <end position="235"/>
    </location>
</feature>
<feature type="domain" description="TRAP C4-dicarboxylate transport system permease DctM subunit" evidence="8">
    <location>
        <begin position="6"/>
        <end position="418"/>
    </location>
</feature>
<keyword evidence="5 7" id="KW-1133">Transmembrane helix</keyword>
<keyword evidence="2" id="KW-1003">Cell membrane</keyword>
<feature type="transmembrane region" description="Helical" evidence="7">
    <location>
        <begin position="53"/>
        <end position="72"/>
    </location>
</feature>
<feature type="transmembrane region" description="Helical" evidence="7">
    <location>
        <begin position="6"/>
        <end position="32"/>
    </location>
</feature>
<dbReference type="EMBL" id="CYZU01000025">
    <property type="protein sequence ID" value="CUO61914.1"/>
    <property type="molecule type" value="Genomic_DNA"/>
</dbReference>